<dbReference type="Proteomes" id="UP000460435">
    <property type="component" value="Unassembled WGS sequence"/>
</dbReference>
<dbReference type="InterPro" id="IPR015854">
    <property type="entry name" value="ABC_transpr_LolD-like"/>
</dbReference>
<accession>A0A7K3MBC2</accession>
<dbReference type="GO" id="GO:0016887">
    <property type="term" value="F:ATP hydrolysis activity"/>
    <property type="evidence" value="ECO:0007669"/>
    <property type="project" value="InterPro"/>
</dbReference>
<evidence type="ECO:0000256" key="2">
    <source>
        <dbReference type="ARBA" id="ARBA00022741"/>
    </source>
</evidence>
<reference evidence="5 6" key="1">
    <citation type="submission" date="2019-11" db="EMBL/GenBank/DDBJ databases">
        <authorList>
            <person name="Li X.-J."/>
            <person name="Feng X.-M."/>
        </authorList>
    </citation>
    <scope>NUCLEOTIDE SEQUENCE [LARGE SCALE GENOMIC DNA]</scope>
    <source>
        <strain evidence="5 6">XMNu-373</strain>
    </source>
</reference>
<dbReference type="InterPro" id="IPR017911">
    <property type="entry name" value="MacB-like_ATP-bd"/>
</dbReference>
<evidence type="ECO:0000313" key="5">
    <source>
        <dbReference type="EMBL" id="NDL60556.1"/>
    </source>
</evidence>
<evidence type="ECO:0000313" key="6">
    <source>
        <dbReference type="Proteomes" id="UP000460435"/>
    </source>
</evidence>
<evidence type="ECO:0000256" key="3">
    <source>
        <dbReference type="ARBA" id="ARBA00022840"/>
    </source>
</evidence>
<dbReference type="AlphaFoldDB" id="A0A7K3MBC2"/>
<dbReference type="GO" id="GO:0005524">
    <property type="term" value="F:ATP binding"/>
    <property type="evidence" value="ECO:0007669"/>
    <property type="project" value="UniProtKB-KW"/>
</dbReference>
<dbReference type="Pfam" id="PF00005">
    <property type="entry name" value="ABC_tran"/>
    <property type="match status" value="1"/>
</dbReference>
<feature type="domain" description="ABC transporter" evidence="4">
    <location>
        <begin position="15"/>
        <end position="239"/>
    </location>
</feature>
<keyword evidence="3 5" id="KW-0067">ATP-binding</keyword>
<protein>
    <submittedName>
        <fullName evidence="5">ATP-binding cassette domain-containing protein</fullName>
    </submittedName>
</protein>
<dbReference type="GO" id="GO:0022857">
    <property type="term" value="F:transmembrane transporter activity"/>
    <property type="evidence" value="ECO:0007669"/>
    <property type="project" value="UniProtKB-ARBA"/>
</dbReference>
<dbReference type="PROSITE" id="PS50893">
    <property type="entry name" value="ABC_TRANSPORTER_2"/>
    <property type="match status" value="1"/>
</dbReference>
<dbReference type="Gene3D" id="3.40.50.300">
    <property type="entry name" value="P-loop containing nucleotide triphosphate hydrolases"/>
    <property type="match status" value="1"/>
</dbReference>
<dbReference type="GO" id="GO:0005886">
    <property type="term" value="C:plasma membrane"/>
    <property type="evidence" value="ECO:0007669"/>
    <property type="project" value="TreeGrafter"/>
</dbReference>
<dbReference type="FunFam" id="3.40.50.300:FF:000032">
    <property type="entry name" value="Export ABC transporter ATP-binding protein"/>
    <property type="match status" value="1"/>
</dbReference>
<keyword evidence="2" id="KW-0547">Nucleotide-binding</keyword>
<dbReference type="InterPro" id="IPR003439">
    <property type="entry name" value="ABC_transporter-like_ATP-bd"/>
</dbReference>
<name>A0A7K3MBC2_9ACTN</name>
<dbReference type="PROSITE" id="PS00211">
    <property type="entry name" value="ABC_TRANSPORTER_1"/>
    <property type="match status" value="1"/>
</dbReference>
<dbReference type="SUPFAM" id="SSF52540">
    <property type="entry name" value="P-loop containing nucleoside triphosphate hydrolases"/>
    <property type="match status" value="1"/>
</dbReference>
<dbReference type="InterPro" id="IPR003593">
    <property type="entry name" value="AAA+_ATPase"/>
</dbReference>
<organism evidence="5 6">
    <name type="scientific">Phytoactinopolyspora mesophila</name>
    <dbReference type="NCBI Taxonomy" id="2650750"/>
    <lineage>
        <taxon>Bacteria</taxon>
        <taxon>Bacillati</taxon>
        <taxon>Actinomycetota</taxon>
        <taxon>Actinomycetes</taxon>
        <taxon>Jiangellales</taxon>
        <taxon>Jiangellaceae</taxon>
        <taxon>Phytoactinopolyspora</taxon>
    </lineage>
</organism>
<dbReference type="EMBL" id="WLZY01000012">
    <property type="protein sequence ID" value="NDL60556.1"/>
    <property type="molecule type" value="Genomic_DNA"/>
</dbReference>
<dbReference type="CDD" id="cd03255">
    <property type="entry name" value="ABC_MJ0796_LolCDE_FtsE"/>
    <property type="match status" value="1"/>
</dbReference>
<dbReference type="SMART" id="SM00382">
    <property type="entry name" value="AAA"/>
    <property type="match status" value="1"/>
</dbReference>
<dbReference type="RefSeq" id="WP_162453254.1">
    <property type="nucleotide sequence ID" value="NZ_WLZY01000012.1"/>
</dbReference>
<dbReference type="PANTHER" id="PTHR24220:SF86">
    <property type="entry name" value="ABC TRANSPORTER ABCH.1"/>
    <property type="match status" value="1"/>
</dbReference>
<dbReference type="GO" id="GO:0098796">
    <property type="term" value="C:membrane protein complex"/>
    <property type="evidence" value="ECO:0007669"/>
    <property type="project" value="UniProtKB-ARBA"/>
</dbReference>
<comment type="caution">
    <text evidence="5">The sequence shown here is derived from an EMBL/GenBank/DDBJ whole genome shotgun (WGS) entry which is preliminary data.</text>
</comment>
<keyword evidence="6" id="KW-1185">Reference proteome</keyword>
<dbReference type="PANTHER" id="PTHR24220">
    <property type="entry name" value="IMPORT ATP-BINDING PROTEIN"/>
    <property type="match status" value="1"/>
</dbReference>
<dbReference type="InterPro" id="IPR017871">
    <property type="entry name" value="ABC_transporter-like_CS"/>
</dbReference>
<evidence type="ECO:0000256" key="1">
    <source>
        <dbReference type="ARBA" id="ARBA00022448"/>
    </source>
</evidence>
<proteinExistence type="predicted"/>
<dbReference type="InterPro" id="IPR027417">
    <property type="entry name" value="P-loop_NTPase"/>
</dbReference>
<evidence type="ECO:0000259" key="4">
    <source>
        <dbReference type="PROSITE" id="PS50893"/>
    </source>
</evidence>
<keyword evidence="1" id="KW-0813">Transport</keyword>
<gene>
    <name evidence="5" type="ORF">F7O44_26095</name>
</gene>
<sequence length="240" mass="25513">MRRGAHTRAEQSAVLEFVDVVKEYKGVPPVRALDGVSLRVDSGELFAVMGQSGSGKSTLLNLAGALDRPTSGVVRIDGHDVSRLSDTRLSSLRGRRIGFVFQQFVLIEGLTAMANVATALVYQGLSTKKRRARAIAALERVGLGGRIHHRPGQLSGGEQQRVAIARALVGEPAVILADEPTGNLDSGTGMQTVDLLRELHRDGATIGVVTHDSTLADELPRVVTIRDGHIESDTSSGGPR</sequence>